<dbReference type="OrthoDB" id="5795902at2759"/>
<keyword evidence="7" id="KW-1185">Reference proteome</keyword>
<name>U6LXF1_9EIME</name>
<dbReference type="Gene3D" id="2.60.120.200">
    <property type="match status" value="2"/>
</dbReference>
<comment type="subcellular location">
    <subcellularLocation>
        <location evidence="1">Endoplasmic reticulum</location>
    </subcellularLocation>
</comment>
<feature type="region of interest" description="Disordered" evidence="5">
    <location>
        <begin position="1"/>
        <end position="25"/>
    </location>
</feature>
<proteinExistence type="inferred from homology"/>
<keyword evidence="3 4" id="KW-0256">Endoplasmic reticulum</keyword>
<dbReference type="EMBL" id="HG713445">
    <property type="protein sequence ID" value="CDJ53923.1"/>
    <property type="molecule type" value="Genomic_DNA"/>
</dbReference>
<dbReference type="GO" id="GO:0051082">
    <property type="term" value="F:unfolded protein binding"/>
    <property type="evidence" value="ECO:0007669"/>
    <property type="project" value="InterPro"/>
</dbReference>
<evidence type="ECO:0000256" key="2">
    <source>
        <dbReference type="ARBA" id="ARBA00010983"/>
    </source>
</evidence>
<dbReference type="VEuPathDB" id="ToxoDB:EBH_0009070"/>
<evidence type="ECO:0000256" key="3">
    <source>
        <dbReference type="ARBA" id="ARBA00022824"/>
    </source>
</evidence>
<dbReference type="GO" id="GO:0006457">
    <property type="term" value="P:protein folding"/>
    <property type="evidence" value="ECO:0007669"/>
    <property type="project" value="InterPro"/>
</dbReference>
<evidence type="ECO:0000256" key="4">
    <source>
        <dbReference type="RuleBase" id="RU362126"/>
    </source>
</evidence>
<dbReference type="SUPFAM" id="SSF49899">
    <property type="entry name" value="Concanavalin A-like lectins/glucanases"/>
    <property type="match status" value="1"/>
</dbReference>
<keyword evidence="4" id="KW-0143">Chaperone</keyword>
<dbReference type="PANTHER" id="PTHR11073:SF7">
    <property type="entry name" value="CALMEGIN"/>
    <property type="match status" value="1"/>
</dbReference>
<gene>
    <name evidence="6" type="ORF">EBH_0009070</name>
</gene>
<evidence type="ECO:0000256" key="1">
    <source>
        <dbReference type="ARBA" id="ARBA00004240"/>
    </source>
</evidence>
<reference evidence="6" key="2">
    <citation type="submission" date="2013-10" db="EMBL/GenBank/DDBJ databases">
        <authorList>
            <person name="Aslett M."/>
        </authorList>
    </citation>
    <scope>NUCLEOTIDE SEQUENCE [LARGE SCALE GENOMIC DNA]</scope>
    <source>
        <strain evidence="6">Houghton</strain>
    </source>
</reference>
<comment type="similarity">
    <text evidence="2 4">Belongs to the calreticulin family.</text>
</comment>
<dbReference type="GO" id="GO:0036503">
    <property type="term" value="P:ERAD pathway"/>
    <property type="evidence" value="ECO:0007669"/>
    <property type="project" value="TreeGrafter"/>
</dbReference>
<accession>U6LXF1</accession>
<evidence type="ECO:0000313" key="6">
    <source>
        <dbReference type="EMBL" id="CDJ53923.1"/>
    </source>
</evidence>
<evidence type="ECO:0000256" key="5">
    <source>
        <dbReference type="SAM" id="MobiDB-lite"/>
    </source>
</evidence>
<dbReference type="GO" id="GO:0005509">
    <property type="term" value="F:calcium ion binding"/>
    <property type="evidence" value="ECO:0007669"/>
    <property type="project" value="InterPro"/>
</dbReference>
<organism evidence="6 7">
    <name type="scientific">Eimeria brunetti</name>
    <dbReference type="NCBI Taxonomy" id="51314"/>
    <lineage>
        <taxon>Eukaryota</taxon>
        <taxon>Sar</taxon>
        <taxon>Alveolata</taxon>
        <taxon>Apicomplexa</taxon>
        <taxon>Conoidasida</taxon>
        <taxon>Coccidia</taxon>
        <taxon>Eucoccidiorida</taxon>
        <taxon>Eimeriorina</taxon>
        <taxon>Eimeriidae</taxon>
        <taxon>Eimeria</taxon>
    </lineage>
</organism>
<dbReference type="InterPro" id="IPR001580">
    <property type="entry name" value="Calret/calnex"/>
</dbReference>
<reference evidence="6" key="1">
    <citation type="submission" date="2013-10" db="EMBL/GenBank/DDBJ databases">
        <title>Genomic analysis of the causative agents of coccidiosis in chickens.</title>
        <authorList>
            <person name="Reid A.J."/>
            <person name="Blake D."/>
            <person name="Billington K."/>
            <person name="Browne H."/>
            <person name="Dunn M."/>
            <person name="Hung S."/>
            <person name="Kawahara F."/>
            <person name="Miranda-Saavedra D."/>
            <person name="Mourier T."/>
            <person name="Nagra H."/>
            <person name="Otto T.D."/>
            <person name="Rawlings N."/>
            <person name="Sanchez A."/>
            <person name="Sanders M."/>
            <person name="Subramaniam C."/>
            <person name="Tay Y."/>
            <person name="Dear P."/>
            <person name="Doerig C."/>
            <person name="Gruber A."/>
            <person name="Parkinson J."/>
            <person name="Shirley M."/>
            <person name="Wan K.L."/>
            <person name="Berriman M."/>
            <person name="Tomley F."/>
            <person name="Pain A."/>
        </authorList>
    </citation>
    <scope>NUCLEOTIDE SEQUENCE [LARGE SCALE GENOMIC DNA]</scope>
    <source>
        <strain evidence="6">Houghton</strain>
    </source>
</reference>
<dbReference type="GO" id="GO:0005789">
    <property type="term" value="C:endoplasmic reticulum membrane"/>
    <property type="evidence" value="ECO:0007669"/>
    <property type="project" value="TreeGrafter"/>
</dbReference>
<dbReference type="AlphaFoldDB" id="U6LXF1"/>
<dbReference type="InterPro" id="IPR013320">
    <property type="entry name" value="ConA-like_dom_sf"/>
</dbReference>
<dbReference type="Pfam" id="PF00262">
    <property type="entry name" value="Calreticulin"/>
    <property type="match status" value="2"/>
</dbReference>
<evidence type="ECO:0000313" key="7">
    <source>
        <dbReference type="Proteomes" id="UP000030750"/>
    </source>
</evidence>
<sequence>MSKLGLGTEAHLESGSSVVPEERSAQLQWEKRQELARQIAAWRLINRDTDDDPPPDPTEERLLERLSASVVADEPPIDFGHDLHLSAQERDHMDSRVKEELAKIPRVSQASPSLEGLLFAETFDRPDVFGSWVVSGSYTHPGHWHHQQRLPEAIEKDRGLMTASPGFRHAISTMLPTTARLSSRKPLILQYELQQHHPNFSCGGGYLTFFAADAQSQCYFDENTAYALRVVHSLYPRLALPFTEKSRLFTLIIQPDGAFNILLDGRSVRKGNVFDNMTPPWPRPVSTVNVNEDKTEC</sequence>
<dbReference type="Proteomes" id="UP000030750">
    <property type="component" value="Unassembled WGS sequence"/>
</dbReference>
<dbReference type="PANTHER" id="PTHR11073">
    <property type="entry name" value="CALRETICULIN AND CALNEXIN"/>
    <property type="match status" value="1"/>
</dbReference>
<protein>
    <submittedName>
        <fullName evidence="6">Calnexin, putative</fullName>
    </submittedName>
</protein>